<dbReference type="AlphaFoldDB" id="A0A7H9BKP2"/>
<reference evidence="2 3" key="1">
    <citation type="submission" date="2020-07" db="EMBL/GenBank/DDBJ databases">
        <title>Complete genome sequence of Chitinibacter sp. 2T18.</title>
        <authorList>
            <person name="Bae J.-W."/>
            <person name="Choi J.-W."/>
        </authorList>
    </citation>
    <scope>NUCLEOTIDE SEQUENCE [LARGE SCALE GENOMIC DNA]</scope>
    <source>
        <strain evidence="2 3">2T18</strain>
    </source>
</reference>
<dbReference type="Proteomes" id="UP000509597">
    <property type="component" value="Chromosome"/>
</dbReference>
<evidence type="ECO:0000256" key="1">
    <source>
        <dbReference type="SAM" id="MobiDB-lite"/>
    </source>
</evidence>
<dbReference type="KEGG" id="chiz:HQ393_13895"/>
<dbReference type="RefSeq" id="WP_179355741.1">
    <property type="nucleotide sequence ID" value="NZ_CP058627.1"/>
</dbReference>
<dbReference type="EMBL" id="CP058627">
    <property type="protein sequence ID" value="QLG89245.1"/>
    <property type="molecule type" value="Genomic_DNA"/>
</dbReference>
<sequence>MTRPTWFAPSLATRARPIAAKPRPSSAWQGAAKLAARAWILCGYAASFGARSAAQTGWRLCLHATHSLLAQAVNRPFRRPNEQGAGLAPPLATRARPIDAKPRPSSAWQGAAKLAARA</sequence>
<proteinExistence type="predicted"/>
<evidence type="ECO:0000313" key="2">
    <source>
        <dbReference type="EMBL" id="QLG89245.1"/>
    </source>
</evidence>
<name>A0A7H9BKP2_9NEIS</name>
<organism evidence="2 3">
    <name type="scientific">Chitinibacter bivalviorum</name>
    <dbReference type="NCBI Taxonomy" id="2739434"/>
    <lineage>
        <taxon>Bacteria</taxon>
        <taxon>Pseudomonadati</taxon>
        <taxon>Pseudomonadota</taxon>
        <taxon>Betaproteobacteria</taxon>
        <taxon>Neisseriales</taxon>
        <taxon>Chitinibacteraceae</taxon>
        <taxon>Chitinibacter</taxon>
    </lineage>
</organism>
<evidence type="ECO:0000313" key="3">
    <source>
        <dbReference type="Proteomes" id="UP000509597"/>
    </source>
</evidence>
<keyword evidence="3" id="KW-1185">Reference proteome</keyword>
<protein>
    <submittedName>
        <fullName evidence="2">Uncharacterized protein</fullName>
    </submittedName>
</protein>
<gene>
    <name evidence="2" type="ORF">HQ393_13895</name>
</gene>
<accession>A0A7H9BKP2</accession>
<feature type="region of interest" description="Disordered" evidence="1">
    <location>
        <begin position="79"/>
        <end position="118"/>
    </location>
</feature>